<accession>A0ABX3KW56</accession>
<dbReference type="RefSeq" id="WP_077464536.1">
    <property type="nucleotide sequence ID" value="NZ_MLAA01000044.1"/>
</dbReference>
<protein>
    <recommendedName>
        <fullName evidence="3">Lipoprotein</fullName>
    </recommendedName>
</protein>
<keyword evidence="2" id="KW-1185">Reference proteome</keyword>
<comment type="caution">
    <text evidence="1">The sequence shown here is derived from an EMBL/GenBank/DDBJ whole genome shotgun (WGS) entry which is preliminary data.</text>
</comment>
<gene>
    <name evidence="1" type="ORF">BKG89_09870</name>
</gene>
<dbReference type="PROSITE" id="PS51257">
    <property type="entry name" value="PROKAR_LIPOPROTEIN"/>
    <property type="match status" value="1"/>
</dbReference>
<evidence type="ECO:0008006" key="3">
    <source>
        <dbReference type="Google" id="ProtNLM"/>
    </source>
</evidence>
<reference evidence="1 2" key="1">
    <citation type="submission" date="2016-10" db="EMBL/GenBank/DDBJ databases">
        <title>Rodentibacter gen. nov. and new species.</title>
        <authorList>
            <person name="Christensen H."/>
        </authorList>
    </citation>
    <scope>NUCLEOTIDE SEQUENCE [LARGE SCALE GENOMIC DNA]</scope>
    <source>
        <strain evidence="1 2">1998236014</strain>
    </source>
</reference>
<dbReference type="Proteomes" id="UP000188820">
    <property type="component" value="Unassembled WGS sequence"/>
</dbReference>
<dbReference type="EMBL" id="MLAA01000044">
    <property type="protein sequence ID" value="OOF67334.1"/>
    <property type="molecule type" value="Genomic_DNA"/>
</dbReference>
<evidence type="ECO:0000313" key="1">
    <source>
        <dbReference type="EMBL" id="OOF67334.1"/>
    </source>
</evidence>
<organism evidence="1 2">
    <name type="scientific">Rodentibacter caecimuris</name>
    <dbReference type="NCBI Taxonomy" id="1796644"/>
    <lineage>
        <taxon>Bacteria</taxon>
        <taxon>Pseudomonadati</taxon>
        <taxon>Pseudomonadota</taxon>
        <taxon>Gammaproteobacteria</taxon>
        <taxon>Pasteurellales</taxon>
        <taxon>Pasteurellaceae</taxon>
        <taxon>Rodentibacter</taxon>
    </lineage>
</organism>
<name>A0ABX3KW56_9PAST</name>
<sequence>MKKILTALFLIGGLVGCSSKSQEITDNGIYDMKAVQDYQTRIKTGNTVNSKQKLTEFSPPDLKVNASDSQLKATVTRSIPVVVPQIGIGYYHGYRYWW</sequence>
<evidence type="ECO:0000313" key="2">
    <source>
        <dbReference type="Proteomes" id="UP000188820"/>
    </source>
</evidence>
<proteinExistence type="predicted"/>